<feature type="non-terminal residue" evidence="1">
    <location>
        <position position="202"/>
    </location>
</feature>
<dbReference type="Gene3D" id="3.40.50.2020">
    <property type="match status" value="1"/>
</dbReference>
<dbReference type="SUPFAM" id="SSF53271">
    <property type="entry name" value="PRTase-like"/>
    <property type="match status" value="1"/>
</dbReference>
<proteinExistence type="predicted"/>
<sequence>MKNFTKYESRFKAGKILAEFLRRKNKILYNTIFENPKIFFSYAIPNGGIPVAEGFCSTLNINYDIIIVRKIKIPYNTEAGFGSLTSNGTIFINKLLLNRLNLTNKAIILSDLRAEIGPHKMLDLEKVAERTAVDRSYDLRLALSTKRLRLCSQGVVSKTSKPEVFVVEKIIEKHHHHESGQQGLDEARLAALMKKIMLENQV</sequence>
<comment type="caution">
    <text evidence="1">The sequence shown here is derived from an EMBL/GenBank/DDBJ whole genome shotgun (WGS) entry which is preliminary data.</text>
</comment>
<dbReference type="Gene3D" id="3.30.1310.20">
    <property type="entry name" value="PRTase-like"/>
    <property type="match status" value="1"/>
</dbReference>
<reference evidence="1" key="1">
    <citation type="journal article" date="2015" name="Nature">
        <title>Complex archaea that bridge the gap between prokaryotes and eukaryotes.</title>
        <authorList>
            <person name="Spang A."/>
            <person name="Saw J.H."/>
            <person name="Jorgensen S.L."/>
            <person name="Zaremba-Niedzwiedzka K."/>
            <person name="Martijn J."/>
            <person name="Lind A.E."/>
            <person name="van Eijk R."/>
            <person name="Schleper C."/>
            <person name="Guy L."/>
            <person name="Ettema T.J."/>
        </authorList>
    </citation>
    <scope>NUCLEOTIDE SEQUENCE</scope>
</reference>
<dbReference type="EMBL" id="LAZR01013180">
    <property type="protein sequence ID" value="KKM23190.1"/>
    <property type="molecule type" value="Genomic_DNA"/>
</dbReference>
<protein>
    <recommendedName>
        <fullName evidence="2">Phosphoribosyltransferase domain-containing protein</fullName>
    </recommendedName>
</protein>
<organism evidence="1">
    <name type="scientific">marine sediment metagenome</name>
    <dbReference type="NCBI Taxonomy" id="412755"/>
    <lineage>
        <taxon>unclassified sequences</taxon>
        <taxon>metagenomes</taxon>
        <taxon>ecological metagenomes</taxon>
    </lineage>
</organism>
<accession>A0A0F9L6C4</accession>
<dbReference type="AlphaFoldDB" id="A0A0F9L6C4"/>
<gene>
    <name evidence="1" type="ORF">LCGC14_1617740</name>
</gene>
<evidence type="ECO:0008006" key="2">
    <source>
        <dbReference type="Google" id="ProtNLM"/>
    </source>
</evidence>
<dbReference type="InterPro" id="IPR029057">
    <property type="entry name" value="PRTase-like"/>
</dbReference>
<name>A0A0F9L6C4_9ZZZZ</name>
<evidence type="ECO:0000313" key="1">
    <source>
        <dbReference type="EMBL" id="KKM23190.1"/>
    </source>
</evidence>